<evidence type="ECO:0000256" key="1">
    <source>
        <dbReference type="ARBA" id="ARBA00006484"/>
    </source>
</evidence>
<dbReference type="InterPro" id="IPR045313">
    <property type="entry name" value="CBR1-like"/>
</dbReference>
<dbReference type="GO" id="GO:0016616">
    <property type="term" value="F:oxidoreductase activity, acting on the CH-OH group of donors, NAD or NADP as acceptor"/>
    <property type="evidence" value="ECO:0007669"/>
    <property type="project" value="InterPro"/>
</dbReference>
<dbReference type="InterPro" id="IPR020904">
    <property type="entry name" value="Sc_DH/Rdtase_CS"/>
</dbReference>
<dbReference type="PRINTS" id="PR00080">
    <property type="entry name" value="SDRFAMILY"/>
</dbReference>
<dbReference type="InterPro" id="IPR002347">
    <property type="entry name" value="SDR_fam"/>
</dbReference>
<comment type="similarity">
    <text evidence="1 4">Belongs to the short-chain dehydrogenases/reductases (SDR) family.</text>
</comment>
<keyword evidence="6" id="KW-1185">Reference proteome</keyword>
<evidence type="ECO:0000256" key="3">
    <source>
        <dbReference type="ARBA" id="ARBA00023002"/>
    </source>
</evidence>
<sequence>MTETIALITGANKGIGLQTARRLGADGITVLVGARNAERGEEAAGRLRQEGADARFVEIDVADEASVAKAAGWIESEFGRLDVLVNNAGIMIDDAAPSETSLQVLRTTFETNVFGMVAVTNAMLPLLRRSAAPRIVNLSSDLGSLGLMSDPSYAHYPFVLLAYNTSKTAVNALTLCYAKELAGTPAKVNAVNPGYCATDLNAHTGPRAAEEGAAEVVRLATLPDDGPTGGYFMDEPEPGTVVPW</sequence>
<dbReference type="Pfam" id="PF00106">
    <property type="entry name" value="adh_short"/>
    <property type="match status" value="1"/>
</dbReference>
<dbReference type="PANTHER" id="PTHR43490">
    <property type="entry name" value="(+)-NEOMENTHOL DEHYDROGENASE"/>
    <property type="match status" value="1"/>
</dbReference>
<dbReference type="SUPFAM" id="SSF51735">
    <property type="entry name" value="NAD(P)-binding Rossmann-fold domains"/>
    <property type="match status" value="1"/>
</dbReference>
<keyword evidence="3" id="KW-0560">Oxidoreductase</keyword>
<protein>
    <submittedName>
        <fullName evidence="5">NAD(P)-dependent dehydrogenase, short-chain alcohol dehydrogenase family</fullName>
    </submittedName>
</protein>
<evidence type="ECO:0000256" key="2">
    <source>
        <dbReference type="ARBA" id="ARBA00022857"/>
    </source>
</evidence>
<dbReference type="Proteomes" id="UP000236723">
    <property type="component" value="Unassembled WGS sequence"/>
</dbReference>
<dbReference type="EMBL" id="FNVO01000003">
    <property type="protein sequence ID" value="SEG17022.1"/>
    <property type="molecule type" value="Genomic_DNA"/>
</dbReference>
<reference evidence="6" key="1">
    <citation type="submission" date="2016-10" db="EMBL/GenBank/DDBJ databases">
        <authorList>
            <person name="Varghese N."/>
            <person name="Submissions S."/>
        </authorList>
    </citation>
    <scope>NUCLEOTIDE SEQUENCE [LARGE SCALE GENOMIC DNA]</scope>
    <source>
        <strain evidence="6">DSM 43163</strain>
    </source>
</reference>
<evidence type="ECO:0000256" key="4">
    <source>
        <dbReference type="RuleBase" id="RU000363"/>
    </source>
</evidence>
<dbReference type="Gene3D" id="3.40.50.720">
    <property type="entry name" value="NAD(P)-binding Rossmann-like Domain"/>
    <property type="match status" value="1"/>
</dbReference>
<dbReference type="PANTHER" id="PTHR43490:SF99">
    <property type="entry name" value="SHORT-CHAIN DEHYDROGENASE_REDUCTASE"/>
    <property type="match status" value="1"/>
</dbReference>
<dbReference type="InterPro" id="IPR036291">
    <property type="entry name" value="NAD(P)-bd_dom_sf"/>
</dbReference>
<proteinExistence type="inferred from homology"/>
<dbReference type="OrthoDB" id="9781117at2"/>
<name>A0A1H5XZH3_9ACTN</name>
<dbReference type="CDD" id="cd05324">
    <property type="entry name" value="carb_red_PTCR-like_SDR_c"/>
    <property type="match status" value="1"/>
</dbReference>
<evidence type="ECO:0000313" key="5">
    <source>
        <dbReference type="EMBL" id="SEG17022.1"/>
    </source>
</evidence>
<dbReference type="PROSITE" id="PS00061">
    <property type="entry name" value="ADH_SHORT"/>
    <property type="match status" value="1"/>
</dbReference>
<accession>A0A1H5XZH3</accession>
<gene>
    <name evidence="5" type="ORF">SAMN04489712_103481</name>
</gene>
<organism evidence="5 6">
    <name type="scientific">Thermomonospora echinospora</name>
    <dbReference type="NCBI Taxonomy" id="1992"/>
    <lineage>
        <taxon>Bacteria</taxon>
        <taxon>Bacillati</taxon>
        <taxon>Actinomycetota</taxon>
        <taxon>Actinomycetes</taxon>
        <taxon>Streptosporangiales</taxon>
        <taxon>Thermomonosporaceae</taxon>
        <taxon>Thermomonospora</taxon>
    </lineage>
</organism>
<dbReference type="RefSeq" id="WP_103937386.1">
    <property type="nucleotide sequence ID" value="NZ_FNVO01000003.1"/>
</dbReference>
<keyword evidence="2" id="KW-0521">NADP</keyword>
<evidence type="ECO:0000313" key="6">
    <source>
        <dbReference type="Proteomes" id="UP000236723"/>
    </source>
</evidence>
<dbReference type="AlphaFoldDB" id="A0A1H5XZH3"/>
<dbReference type="PRINTS" id="PR00081">
    <property type="entry name" value="GDHRDH"/>
</dbReference>